<name>A0A0E9V5X9_ANGAN</name>
<organism evidence="1">
    <name type="scientific">Anguilla anguilla</name>
    <name type="common">European freshwater eel</name>
    <name type="synonym">Muraena anguilla</name>
    <dbReference type="NCBI Taxonomy" id="7936"/>
    <lineage>
        <taxon>Eukaryota</taxon>
        <taxon>Metazoa</taxon>
        <taxon>Chordata</taxon>
        <taxon>Craniata</taxon>
        <taxon>Vertebrata</taxon>
        <taxon>Euteleostomi</taxon>
        <taxon>Actinopterygii</taxon>
        <taxon>Neopterygii</taxon>
        <taxon>Teleostei</taxon>
        <taxon>Anguilliformes</taxon>
        <taxon>Anguillidae</taxon>
        <taxon>Anguilla</taxon>
    </lineage>
</organism>
<accession>A0A0E9V5X9</accession>
<sequence>MSFISRFPLPTFRDLRCKMAPPAS</sequence>
<reference evidence="1" key="2">
    <citation type="journal article" date="2015" name="Fish Shellfish Immunol.">
        <title>Early steps in the European eel (Anguilla anguilla)-Vibrio vulnificus interaction in the gills: Role of the RtxA13 toxin.</title>
        <authorList>
            <person name="Callol A."/>
            <person name="Pajuelo D."/>
            <person name="Ebbesson L."/>
            <person name="Teles M."/>
            <person name="MacKenzie S."/>
            <person name="Amaro C."/>
        </authorList>
    </citation>
    <scope>NUCLEOTIDE SEQUENCE</scope>
</reference>
<reference evidence="1" key="1">
    <citation type="submission" date="2014-11" db="EMBL/GenBank/DDBJ databases">
        <authorList>
            <person name="Amaro Gonzalez C."/>
        </authorList>
    </citation>
    <scope>NUCLEOTIDE SEQUENCE</scope>
</reference>
<dbReference type="AlphaFoldDB" id="A0A0E9V5X9"/>
<protein>
    <submittedName>
        <fullName evidence="1">Uncharacterized protein</fullName>
    </submittedName>
</protein>
<dbReference type="EMBL" id="GBXM01035737">
    <property type="protein sequence ID" value="JAH72840.1"/>
    <property type="molecule type" value="Transcribed_RNA"/>
</dbReference>
<evidence type="ECO:0000313" key="1">
    <source>
        <dbReference type="EMBL" id="JAH72840.1"/>
    </source>
</evidence>
<proteinExistence type="predicted"/>